<name>A0A543B373_9ACTN</name>
<dbReference type="InParanoid" id="A0A543B373"/>
<evidence type="ECO:0000256" key="3">
    <source>
        <dbReference type="ARBA" id="ARBA00023012"/>
    </source>
</evidence>
<keyword evidence="3" id="KW-0902">Two-component regulatory system</keyword>
<reference evidence="6 7" key="1">
    <citation type="submission" date="2019-06" db="EMBL/GenBank/DDBJ databases">
        <title>Sequencing the genomes of 1000 actinobacteria strains.</title>
        <authorList>
            <person name="Klenk H.-P."/>
        </authorList>
    </citation>
    <scope>NUCLEOTIDE SEQUENCE [LARGE SCALE GENOMIC DNA]</scope>
    <source>
        <strain evidence="6 7">DSM 45928</strain>
    </source>
</reference>
<dbReference type="AlphaFoldDB" id="A0A543B373"/>
<feature type="transmembrane region" description="Helical" evidence="4">
    <location>
        <begin position="18"/>
        <end position="36"/>
    </location>
</feature>
<dbReference type="CDD" id="cd16917">
    <property type="entry name" value="HATPase_UhpB-NarQ-NarX-like"/>
    <property type="match status" value="1"/>
</dbReference>
<feature type="transmembrane region" description="Helical" evidence="4">
    <location>
        <begin position="97"/>
        <end position="116"/>
    </location>
</feature>
<accession>A0A543B373</accession>
<feature type="domain" description="Histidine kinase/HSP90-like ATPase" evidence="5">
    <location>
        <begin position="310"/>
        <end position="406"/>
    </location>
</feature>
<keyword evidence="4" id="KW-0812">Transmembrane</keyword>
<feature type="transmembrane region" description="Helical" evidence="4">
    <location>
        <begin position="72"/>
        <end position="90"/>
    </location>
</feature>
<evidence type="ECO:0000313" key="6">
    <source>
        <dbReference type="EMBL" id="TQL79252.1"/>
    </source>
</evidence>
<dbReference type="SUPFAM" id="SSF55874">
    <property type="entry name" value="ATPase domain of HSP90 chaperone/DNA topoisomerase II/histidine kinase"/>
    <property type="match status" value="1"/>
</dbReference>
<dbReference type="InterPro" id="IPR017205">
    <property type="entry name" value="Sig_transdc_His_kinase_ChrS"/>
</dbReference>
<dbReference type="InterPro" id="IPR050482">
    <property type="entry name" value="Sensor_HK_TwoCompSys"/>
</dbReference>
<protein>
    <submittedName>
        <fullName evidence="6">Signal transduction histidine kinase</fullName>
    </submittedName>
</protein>
<gene>
    <name evidence="6" type="ORF">FB566_4853</name>
</gene>
<dbReference type="InterPro" id="IPR036890">
    <property type="entry name" value="HATPase_C_sf"/>
</dbReference>
<evidence type="ECO:0000256" key="4">
    <source>
        <dbReference type="SAM" id="Phobius"/>
    </source>
</evidence>
<sequence>MTSLDNRLFRDVDQWNRVWVLLVYVVLVPITVVAAFRAADWTLRVAVIGLLSLLIAWHAWFITAHPHWWEEALLPMVVYFVGVVAVLALLMPLDGVLRFAVAAFFPMAFVALPGWWSYPGVLLLSLLMVEEGLVSLWRGEIAVGGFGFAAATTVAIGLIGAMMRVIEREAIESNRINARLIDIAQENVALHRRLLERARLAGVAAERARLARDMHDTVAQGLTGIVTQLETVEVESTLDESTRRRLVMVRRLARDNLVEVRRAVAALRPAALENADLADALAAEVALWRQRNEVTADFTVTGTPQAVDAAVAEAMLRATQEALSNVARHAGARRVGVTLSYLGEAIGEDLLVLDVRDDGGGFVVGERPGFGLIGMRQRVDPLGGRVEIESTQGVGTAISVSLPLGGGG</sequence>
<dbReference type="Gene3D" id="1.20.5.1930">
    <property type="match status" value="1"/>
</dbReference>
<feature type="transmembrane region" description="Helical" evidence="4">
    <location>
        <begin position="136"/>
        <end position="159"/>
    </location>
</feature>
<dbReference type="RefSeq" id="WP_142044413.1">
    <property type="nucleotide sequence ID" value="NZ_JBHTGS010000002.1"/>
</dbReference>
<dbReference type="PIRSF" id="PIRSF037434">
    <property type="entry name" value="STHK_ChrS"/>
    <property type="match status" value="1"/>
</dbReference>
<dbReference type="InterPro" id="IPR011712">
    <property type="entry name" value="Sig_transdc_His_kin_sub3_dim/P"/>
</dbReference>
<evidence type="ECO:0000313" key="7">
    <source>
        <dbReference type="Proteomes" id="UP000317043"/>
    </source>
</evidence>
<dbReference type="PANTHER" id="PTHR24421">
    <property type="entry name" value="NITRATE/NITRITE SENSOR PROTEIN NARX-RELATED"/>
    <property type="match status" value="1"/>
</dbReference>
<proteinExistence type="predicted"/>
<keyword evidence="4" id="KW-1133">Transmembrane helix</keyword>
<dbReference type="FunCoup" id="A0A543B373">
    <property type="interactions" value="1"/>
</dbReference>
<keyword evidence="2 6" id="KW-0418">Kinase</keyword>
<dbReference type="Pfam" id="PF07730">
    <property type="entry name" value="HisKA_3"/>
    <property type="match status" value="1"/>
</dbReference>
<dbReference type="InterPro" id="IPR003594">
    <property type="entry name" value="HATPase_dom"/>
</dbReference>
<evidence type="ECO:0000256" key="2">
    <source>
        <dbReference type="ARBA" id="ARBA00022777"/>
    </source>
</evidence>
<evidence type="ECO:0000256" key="1">
    <source>
        <dbReference type="ARBA" id="ARBA00022679"/>
    </source>
</evidence>
<dbReference type="GO" id="GO:0046983">
    <property type="term" value="F:protein dimerization activity"/>
    <property type="evidence" value="ECO:0007669"/>
    <property type="project" value="InterPro"/>
</dbReference>
<comment type="caution">
    <text evidence="6">The sequence shown here is derived from an EMBL/GenBank/DDBJ whole genome shotgun (WGS) entry which is preliminary data.</text>
</comment>
<dbReference type="GO" id="GO:0000155">
    <property type="term" value="F:phosphorelay sensor kinase activity"/>
    <property type="evidence" value="ECO:0007669"/>
    <property type="project" value="InterPro"/>
</dbReference>
<dbReference type="SMART" id="SM00387">
    <property type="entry name" value="HATPase_c"/>
    <property type="match status" value="1"/>
</dbReference>
<dbReference type="EMBL" id="VFOW01000001">
    <property type="protein sequence ID" value="TQL79252.1"/>
    <property type="molecule type" value="Genomic_DNA"/>
</dbReference>
<dbReference type="Gene3D" id="3.30.565.10">
    <property type="entry name" value="Histidine kinase-like ATPase, C-terminal domain"/>
    <property type="match status" value="1"/>
</dbReference>
<dbReference type="OrthoDB" id="144293at2"/>
<organism evidence="6 7">
    <name type="scientific">Stackebrandtia endophytica</name>
    <dbReference type="NCBI Taxonomy" id="1496996"/>
    <lineage>
        <taxon>Bacteria</taxon>
        <taxon>Bacillati</taxon>
        <taxon>Actinomycetota</taxon>
        <taxon>Actinomycetes</taxon>
        <taxon>Glycomycetales</taxon>
        <taxon>Glycomycetaceae</taxon>
        <taxon>Stackebrandtia</taxon>
    </lineage>
</organism>
<dbReference type="GO" id="GO:0016020">
    <property type="term" value="C:membrane"/>
    <property type="evidence" value="ECO:0007669"/>
    <property type="project" value="InterPro"/>
</dbReference>
<evidence type="ECO:0000259" key="5">
    <source>
        <dbReference type="SMART" id="SM00387"/>
    </source>
</evidence>
<keyword evidence="7" id="KW-1185">Reference proteome</keyword>
<dbReference type="Pfam" id="PF02518">
    <property type="entry name" value="HATPase_c"/>
    <property type="match status" value="1"/>
</dbReference>
<feature type="transmembrane region" description="Helical" evidence="4">
    <location>
        <begin position="43"/>
        <end position="60"/>
    </location>
</feature>
<dbReference type="PANTHER" id="PTHR24421:SF62">
    <property type="entry name" value="SENSORY TRANSDUCTION HISTIDINE KINASE"/>
    <property type="match status" value="1"/>
</dbReference>
<keyword evidence="4" id="KW-0472">Membrane</keyword>
<dbReference type="Proteomes" id="UP000317043">
    <property type="component" value="Unassembled WGS sequence"/>
</dbReference>
<keyword evidence="1" id="KW-0808">Transferase</keyword>